<reference evidence="7" key="1">
    <citation type="journal article" date="2019" name="Gigascience">
        <title>De novo genome assembly of the endangered Acer yangbiense, a plant species with extremely small populations endemic to Yunnan Province, China.</title>
        <authorList>
            <person name="Yang J."/>
            <person name="Wariss H.M."/>
            <person name="Tao L."/>
            <person name="Zhang R."/>
            <person name="Yun Q."/>
            <person name="Hollingsworth P."/>
            <person name="Dao Z."/>
            <person name="Luo G."/>
            <person name="Guo H."/>
            <person name="Ma Y."/>
            <person name="Sun W."/>
        </authorList>
    </citation>
    <scope>NUCLEOTIDE SEQUENCE [LARGE SCALE GENOMIC DNA]</scope>
    <source>
        <strain evidence="7">cv. br00</strain>
    </source>
</reference>
<evidence type="ECO:0000313" key="7">
    <source>
        <dbReference type="Proteomes" id="UP000326939"/>
    </source>
</evidence>
<proteinExistence type="predicted"/>
<sequence>MQSSLPRPPPGFKFIPTDVELIHYCLYEKVHERLPGEVATLIKDCNLHGEEEPWKNIQQIQGHNFGEIDTFNKKMELGASTVVTSGTKLSQVQEPQQMTEK</sequence>
<dbReference type="GO" id="GO:0006355">
    <property type="term" value="P:regulation of DNA-templated transcription"/>
    <property type="evidence" value="ECO:0007669"/>
    <property type="project" value="InterPro"/>
</dbReference>
<dbReference type="Proteomes" id="UP000326939">
    <property type="component" value="Chromosome 12"/>
</dbReference>
<dbReference type="AlphaFoldDB" id="A0A5N5KPE0"/>
<keyword evidence="3" id="KW-0804">Transcription</keyword>
<accession>A0A5N5KPE0</accession>
<name>A0A5N5KPE0_9ROSI</name>
<keyword evidence="1" id="KW-0805">Transcription regulation</keyword>
<evidence type="ECO:0000256" key="1">
    <source>
        <dbReference type="ARBA" id="ARBA00023015"/>
    </source>
</evidence>
<evidence type="ECO:0000256" key="2">
    <source>
        <dbReference type="ARBA" id="ARBA00023125"/>
    </source>
</evidence>
<organism evidence="6 7">
    <name type="scientific">Salix brachista</name>
    <dbReference type="NCBI Taxonomy" id="2182728"/>
    <lineage>
        <taxon>Eukaryota</taxon>
        <taxon>Viridiplantae</taxon>
        <taxon>Streptophyta</taxon>
        <taxon>Embryophyta</taxon>
        <taxon>Tracheophyta</taxon>
        <taxon>Spermatophyta</taxon>
        <taxon>Magnoliopsida</taxon>
        <taxon>eudicotyledons</taxon>
        <taxon>Gunneridae</taxon>
        <taxon>Pentapetalae</taxon>
        <taxon>rosids</taxon>
        <taxon>fabids</taxon>
        <taxon>Malpighiales</taxon>
        <taxon>Salicaceae</taxon>
        <taxon>Saliceae</taxon>
        <taxon>Salix</taxon>
    </lineage>
</organism>
<dbReference type="InterPro" id="IPR003441">
    <property type="entry name" value="NAC-dom"/>
</dbReference>
<dbReference type="InterPro" id="IPR036093">
    <property type="entry name" value="NAC_dom_sf"/>
</dbReference>
<comment type="caution">
    <text evidence="6">The sequence shown here is derived from an EMBL/GenBank/DDBJ whole genome shotgun (WGS) entry which is preliminary data.</text>
</comment>
<feature type="domain" description="NAC" evidence="5">
    <location>
        <begin position="9"/>
        <end position="58"/>
    </location>
</feature>
<evidence type="ECO:0000313" key="6">
    <source>
        <dbReference type="EMBL" id="KAB5532230.1"/>
    </source>
</evidence>
<evidence type="ECO:0000256" key="3">
    <source>
        <dbReference type="ARBA" id="ARBA00023163"/>
    </source>
</evidence>
<keyword evidence="2" id="KW-0238">DNA-binding</keyword>
<dbReference type="SUPFAM" id="SSF101941">
    <property type="entry name" value="NAC domain"/>
    <property type="match status" value="1"/>
</dbReference>
<evidence type="ECO:0000256" key="4">
    <source>
        <dbReference type="ARBA" id="ARBA00023242"/>
    </source>
</evidence>
<dbReference type="EMBL" id="VDCV01000012">
    <property type="protein sequence ID" value="KAB5532230.1"/>
    <property type="molecule type" value="Genomic_DNA"/>
</dbReference>
<protein>
    <recommendedName>
        <fullName evidence="5">NAC domain-containing protein</fullName>
    </recommendedName>
</protein>
<gene>
    <name evidence="6" type="ORF">DKX38_018900</name>
</gene>
<keyword evidence="4" id="KW-0539">Nucleus</keyword>
<keyword evidence="7" id="KW-1185">Reference proteome</keyword>
<dbReference type="Pfam" id="PF02365">
    <property type="entry name" value="NAM"/>
    <property type="match status" value="1"/>
</dbReference>
<evidence type="ECO:0000259" key="5">
    <source>
        <dbReference type="Pfam" id="PF02365"/>
    </source>
</evidence>
<dbReference type="GO" id="GO:0003677">
    <property type="term" value="F:DNA binding"/>
    <property type="evidence" value="ECO:0007669"/>
    <property type="project" value="UniProtKB-KW"/>
</dbReference>